<dbReference type="EMBL" id="CP017147">
    <property type="protein sequence ID" value="AOO83044.1"/>
    <property type="molecule type" value="Genomic_DNA"/>
</dbReference>
<evidence type="ECO:0000313" key="24">
    <source>
        <dbReference type="EMBL" id="AOO83044.1"/>
    </source>
</evidence>
<evidence type="ECO:0000256" key="2">
    <source>
        <dbReference type="ARBA" id="ARBA00003921"/>
    </source>
</evidence>
<evidence type="ECO:0000256" key="9">
    <source>
        <dbReference type="ARBA" id="ARBA00022741"/>
    </source>
</evidence>
<dbReference type="PIRSF" id="PIRSF039102">
    <property type="entry name" value="Ddl/VanB"/>
    <property type="match status" value="1"/>
</dbReference>
<evidence type="ECO:0000256" key="4">
    <source>
        <dbReference type="ARBA" id="ARBA00004752"/>
    </source>
</evidence>
<dbReference type="InterPro" id="IPR016185">
    <property type="entry name" value="PreATP-grasp_dom_sf"/>
</dbReference>
<comment type="catalytic activity">
    <reaction evidence="16 18">
        <text>2 D-alanine + ATP = D-alanyl-D-alanine + ADP + phosphate + H(+)</text>
        <dbReference type="Rhea" id="RHEA:11224"/>
        <dbReference type="ChEBI" id="CHEBI:15378"/>
        <dbReference type="ChEBI" id="CHEBI:30616"/>
        <dbReference type="ChEBI" id="CHEBI:43474"/>
        <dbReference type="ChEBI" id="CHEBI:57416"/>
        <dbReference type="ChEBI" id="CHEBI:57822"/>
        <dbReference type="ChEBI" id="CHEBI:456216"/>
        <dbReference type="EC" id="6.3.2.4"/>
    </reaction>
</comment>
<dbReference type="InterPro" id="IPR005905">
    <property type="entry name" value="D_ala_D_ala"/>
</dbReference>
<dbReference type="InterPro" id="IPR013815">
    <property type="entry name" value="ATP_grasp_subdomain_1"/>
</dbReference>
<keyword evidence="25" id="KW-1185">Reference proteome</keyword>
<dbReference type="RefSeq" id="WP_069692246.1">
    <property type="nucleotide sequence ID" value="NZ_CP017147.1"/>
</dbReference>
<dbReference type="OrthoDB" id="9813261at2"/>
<evidence type="ECO:0000256" key="13">
    <source>
        <dbReference type="ARBA" id="ARBA00022984"/>
    </source>
</evidence>
<comment type="pathway">
    <text evidence="17">Glycan biosynthesis.</text>
</comment>
<evidence type="ECO:0000256" key="11">
    <source>
        <dbReference type="ARBA" id="ARBA00022842"/>
    </source>
</evidence>
<keyword evidence="12 18" id="KW-0133">Cell shape</keyword>
<reference evidence="24 25" key="1">
    <citation type="journal article" date="2015" name="Antonie Van Leeuwenhoek">
        <title>Bosea vaviloviae sp. nov., a new species of slow-growing rhizobia isolated from nodules of the relict species Vavilovia formosa (Stev.) Fed.</title>
        <authorList>
            <person name="Safronova V.I."/>
            <person name="Kuznetsova I.G."/>
            <person name="Sazanova A.L."/>
            <person name="Kimeklis A.K."/>
            <person name="Belimov A.A."/>
            <person name="Andronov E.E."/>
            <person name="Pinaev A.G."/>
            <person name="Chizhevskaya E.P."/>
            <person name="Pukhaev A.R."/>
            <person name="Popov K.P."/>
            <person name="Willems A."/>
            <person name="Tikhonovich I.A."/>
        </authorList>
    </citation>
    <scope>NUCLEOTIDE SEQUENCE [LARGE SCALE GENOMIC DNA]</scope>
    <source>
        <strain evidence="24 25">Vaf18</strain>
    </source>
</reference>
<dbReference type="AlphaFoldDB" id="A0A1D7U6S9"/>
<proteinExistence type="inferred from homology"/>
<feature type="binding site" evidence="20">
    <location>
        <position position="142"/>
    </location>
    <ligand>
        <name>ATP</name>
        <dbReference type="ChEBI" id="CHEBI:30616"/>
    </ligand>
</feature>
<dbReference type="InterPro" id="IPR011761">
    <property type="entry name" value="ATP-grasp"/>
</dbReference>
<comment type="cofactor">
    <cofactor evidence="1">
        <name>Mn(2+)</name>
        <dbReference type="ChEBI" id="CHEBI:29035"/>
    </cofactor>
</comment>
<evidence type="ECO:0000256" key="22">
    <source>
        <dbReference type="PROSITE-ProRule" id="PRU00409"/>
    </source>
</evidence>
<dbReference type="GO" id="GO:0046872">
    <property type="term" value="F:metal ion binding"/>
    <property type="evidence" value="ECO:0007669"/>
    <property type="project" value="UniProtKB-KW"/>
</dbReference>
<comment type="cofactor">
    <cofactor evidence="21">
        <name>Mg(2+)</name>
        <dbReference type="ChEBI" id="CHEBI:18420"/>
    </cofactor>
    <cofactor evidence="21">
        <name>Mn(2+)</name>
        <dbReference type="ChEBI" id="CHEBI:29035"/>
    </cofactor>
    <text evidence="21">Binds 2 magnesium or manganese ions per subunit.</text>
</comment>
<evidence type="ECO:0000256" key="12">
    <source>
        <dbReference type="ARBA" id="ARBA00022960"/>
    </source>
</evidence>
<dbReference type="UniPathway" id="UPA00219"/>
<name>A0A1D7U6S9_9HYPH</name>
<feature type="active site" evidence="19">
    <location>
        <position position="195"/>
    </location>
</feature>
<comment type="subcellular location">
    <subcellularLocation>
        <location evidence="3 18">Cytoplasm</location>
    </subcellularLocation>
</comment>
<dbReference type="GO" id="GO:0009252">
    <property type="term" value="P:peptidoglycan biosynthetic process"/>
    <property type="evidence" value="ECO:0007669"/>
    <property type="project" value="UniProtKB-UniRule"/>
</dbReference>
<dbReference type="PANTHER" id="PTHR23132:SF25">
    <property type="entry name" value="D-ALANINE--D-ALANINE LIGASE A"/>
    <property type="match status" value="1"/>
</dbReference>
<keyword evidence="10 22" id="KW-0067">ATP-binding</keyword>
<accession>A0A1D7U6S9</accession>
<evidence type="ECO:0000256" key="8">
    <source>
        <dbReference type="ARBA" id="ARBA00022723"/>
    </source>
</evidence>
<feature type="domain" description="ATP-grasp" evidence="23">
    <location>
        <begin position="146"/>
        <end position="355"/>
    </location>
</feature>
<keyword evidence="15 18" id="KW-0961">Cell wall biogenesis/degradation</keyword>
<evidence type="ECO:0000256" key="15">
    <source>
        <dbReference type="ARBA" id="ARBA00023316"/>
    </source>
</evidence>
<evidence type="ECO:0000256" key="10">
    <source>
        <dbReference type="ARBA" id="ARBA00022840"/>
    </source>
</evidence>
<evidence type="ECO:0000256" key="19">
    <source>
        <dbReference type="PIRSR" id="PIRSR039102-1"/>
    </source>
</evidence>
<dbReference type="Pfam" id="PF01820">
    <property type="entry name" value="Dala_Dala_lig_N"/>
    <property type="match status" value="1"/>
</dbReference>
<dbReference type="InterPro" id="IPR000291">
    <property type="entry name" value="D-Ala_lig_Van_CS"/>
</dbReference>
<feature type="binding site" evidence="20">
    <location>
        <begin position="225"/>
        <end position="232"/>
    </location>
    <ligand>
        <name>ATP</name>
        <dbReference type="ChEBI" id="CHEBI:30616"/>
    </ligand>
</feature>
<evidence type="ECO:0000256" key="1">
    <source>
        <dbReference type="ARBA" id="ARBA00001936"/>
    </source>
</evidence>
<evidence type="ECO:0000256" key="21">
    <source>
        <dbReference type="PIRSR" id="PIRSR039102-3"/>
    </source>
</evidence>
<dbReference type="KEGG" id="bvv:BHK69_23710"/>
<dbReference type="InterPro" id="IPR011127">
    <property type="entry name" value="Dala_Dala_lig_N"/>
</dbReference>
<dbReference type="PROSITE" id="PS50975">
    <property type="entry name" value="ATP_GRASP"/>
    <property type="match status" value="1"/>
</dbReference>
<evidence type="ECO:0000256" key="6">
    <source>
        <dbReference type="ARBA" id="ARBA00022490"/>
    </source>
</evidence>
<dbReference type="PROSITE" id="PS00843">
    <property type="entry name" value="DALA_DALA_LIGASE_1"/>
    <property type="match status" value="1"/>
</dbReference>
<dbReference type="NCBIfam" id="TIGR01205">
    <property type="entry name" value="D_ala_D_alaTIGR"/>
    <property type="match status" value="1"/>
</dbReference>
<dbReference type="Pfam" id="PF07478">
    <property type="entry name" value="Dala_Dala_lig_C"/>
    <property type="match status" value="1"/>
</dbReference>
<dbReference type="GO" id="GO:0005524">
    <property type="term" value="F:ATP binding"/>
    <property type="evidence" value="ECO:0007669"/>
    <property type="project" value="UniProtKB-UniRule"/>
</dbReference>
<feature type="active site" evidence="19">
    <location>
        <position position="17"/>
    </location>
</feature>
<evidence type="ECO:0000256" key="14">
    <source>
        <dbReference type="ARBA" id="ARBA00023211"/>
    </source>
</evidence>
<dbReference type="SUPFAM" id="SSF52440">
    <property type="entry name" value="PreATP-grasp domain"/>
    <property type="match status" value="1"/>
</dbReference>
<feature type="binding site" evidence="20">
    <location>
        <begin position="321"/>
        <end position="322"/>
    </location>
    <ligand>
        <name>ATP</name>
        <dbReference type="ChEBI" id="CHEBI:30616"/>
    </ligand>
</feature>
<dbReference type="FunFam" id="3.30.470.20:FF:000008">
    <property type="entry name" value="D-alanine--D-alanine ligase"/>
    <property type="match status" value="1"/>
</dbReference>
<keyword evidence="9 20" id="KW-0547">Nucleotide-binding</keyword>
<evidence type="ECO:0000313" key="25">
    <source>
        <dbReference type="Proteomes" id="UP000094969"/>
    </source>
</evidence>
<evidence type="ECO:0000256" key="18">
    <source>
        <dbReference type="HAMAP-Rule" id="MF_00047"/>
    </source>
</evidence>
<feature type="binding site" evidence="21">
    <location>
        <position position="322"/>
    </location>
    <ligand>
        <name>Mg(2+)</name>
        <dbReference type="ChEBI" id="CHEBI:18420"/>
        <label>1</label>
    </ligand>
</feature>
<feature type="binding site" evidence="20">
    <location>
        <begin position="187"/>
        <end position="189"/>
    </location>
    <ligand>
        <name>ATP</name>
        <dbReference type="ChEBI" id="CHEBI:30616"/>
    </ligand>
</feature>
<keyword evidence="8 21" id="KW-0479">Metal-binding</keyword>
<feature type="binding site" evidence="20">
    <location>
        <begin position="195"/>
        <end position="196"/>
    </location>
    <ligand>
        <name>ATP</name>
        <dbReference type="ChEBI" id="CHEBI:30616"/>
    </ligand>
</feature>
<evidence type="ECO:0000259" key="23">
    <source>
        <dbReference type="PROSITE" id="PS50975"/>
    </source>
</evidence>
<dbReference type="SUPFAM" id="SSF56059">
    <property type="entry name" value="Glutathione synthetase ATP-binding domain-like"/>
    <property type="match status" value="1"/>
</dbReference>
<gene>
    <name evidence="18" type="primary">ddl</name>
    <name evidence="24" type="ORF">BHK69_23710</name>
</gene>
<dbReference type="STRING" id="1526658.BHK69_23710"/>
<evidence type="ECO:0000256" key="17">
    <source>
        <dbReference type="ARBA" id="ARBA00060592"/>
    </source>
</evidence>
<dbReference type="Gene3D" id="3.30.470.20">
    <property type="entry name" value="ATP-grasp fold, B domain"/>
    <property type="match status" value="1"/>
</dbReference>
<keyword evidence="11 21" id="KW-0460">Magnesium</keyword>
<dbReference type="GO" id="GO:0008360">
    <property type="term" value="P:regulation of cell shape"/>
    <property type="evidence" value="ECO:0007669"/>
    <property type="project" value="UniProtKB-KW"/>
</dbReference>
<dbReference type="FunFam" id="3.30.1490.20:FF:000007">
    <property type="entry name" value="D-alanine--D-alanine ligase"/>
    <property type="match status" value="1"/>
</dbReference>
<feature type="binding site" evidence="21">
    <location>
        <position position="308"/>
    </location>
    <ligand>
        <name>Mg(2+)</name>
        <dbReference type="ChEBI" id="CHEBI:18420"/>
        <label>1</label>
    </ligand>
</feature>
<evidence type="ECO:0000256" key="20">
    <source>
        <dbReference type="PIRSR" id="PIRSR039102-2"/>
    </source>
</evidence>
<comment type="pathway">
    <text evidence="4 18">Cell wall biogenesis; peptidoglycan biosynthesis.</text>
</comment>
<keyword evidence="13 18" id="KW-0573">Peptidoglycan synthesis</keyword>
<dbReference type="PANTHER" id="PTHR23132">
    <property type="entry name" value="D-ALANINE--D-ALANINE LIGASE"/>
    <property type="match status" value="1"/>
</dbReference>
<dbReference type="GO" id="GO:0005829">
    <property type="term" value="C:cytosol"/>
    <property type="evidence" value="ECO:0007669"/>
    <property type="project" value="TreeGrafter"/>
</dbReference>
<dbReference type="GO" id="GO:0071555">
    <property type="term" value="P:cell wall organization"/>
    <property type="evidence" value="ECO:0007669"/>
    <property type="project" value="UniProtKB-KW"/>
</dbReference>
<dbReference type="Gene3D" id="3.40.50.20">
    <property type="match status" value="1"/>
</dbReference>
<evidence type="ECO:0000256" key="3">
    <source>
        <dbReference type="ARBA" id="ARBA00004496"/>
    </source>
</evidence>
<comment type="function">
    <text evidence="2 18">Cell wall formation.</text>
</comment>
<evidence type="ECO:0000256" key="5">
    <source>
        <dbReference type="ARBA" id="ARBA00010871"/>
    </source>
</evidence>
<feature type="binding site" evidence="21">
    <location>
        <position position="324"/>
    </location>
    <ligand>
        <name>Mg(2+)</name>
        <dbReference type="ChEBI" id="CHEBI:18420"/>
        <label>2</label>
    </ligand>
</feature>
<comment type="similarity">
    <text evidence="5 18">Belongs to the D-alanine--D-alanine ligase family.</text>
</comment>
<organism evidence="24 25">
    <name type="scientific">Bosea vaviloviae</name>
    <dbReference type="NCBI Taxonomy" id="1526658"/>
    <lineage>
        <taxon>Bacteria</taxon>
        <taxon>Pseudomonadati</taxon>
        <taxon>Pseudomonadota</taxon>
        <taxon>Alphaproteobacteria</taxon>
        <taxon>Hyphomicrobiales</taxon>
        <taxon>Boseaceae</taxon>
        <taxon>Bosea</taxon>
    </lineage>
</organism>
<dbReference type="PROSITE" id="PS00844">
    <property type="entry name" value="DALA_DALA_LIGASE_2"/>
    <property type="match status" value="1"/>
</dbReference>
<dbReference type="Proteomes" id="UP000094969">
    <property type="component" value="Chromosome"/>
</dbReference>
<dbReference type="EC" id="6.3.2.4" evidence="18"/>
<keyword evidence="14 21" id="KW-0464">Manganese</keyword>
<keyword evidence="7 18" id="KW-0436">Ligase</keyword>
<dbReference type="HAMAP" id="MF_00047">
    <property type="entry name" value="Dala_Dala_lig"/>
    <property type="match status" value="1"/>
</dbReference>
<dbReference type="GO" id="GO:0008716">
    <property type="term" value="F:D-alanine-D-alanine ligase activity"/>
    <property type="evidence" value="ECO:0007669"/>
    <property type="project" value="UniProtKB-UniRule"/>
</dbReference>
<dbReference type="InterPro" id="IPR011095">
    <property type="entry name" value="Dala_Dala_lig_C"/>
</dbReference>
<feature type="binding site" evidence="21">
    <location>
        <position position="322"/>
    </location>
    <ligand>
        <name>Mg(2+)</name>
        <dbReference type="ChEBI" id="CHEBI:18420"/>
        <label>2</label>
    </ligand>
</feature>
<sequence>MTEKIRVAVLYGGKSGEHEVSLQSAASVIQHLDRDRFDVIPISIDKQGKWQWNDLRLIEEAKGRALPIFGDAPEMRLSPQADGRAALLPVTGSAANPRQIDVVFPVMHGPLCEDGAVQGALELAGVAYVGAGVLGSAIGMDKDIAKRLALFAGLPVLPYLALAKRDYERDPARWVQAVREKLTLPVFVKPCNMGSSVGVHKVKQWEALEAALQDAFLYDLKVLVEQGIDVREIEVAVLEGEPLFTSVASEINANPKHEFYSYEAKYLDQDGATVDLPAKLDAAQMERVRQLANDAFVALECSGLARVDFFLDRRGGDFYFNEINTLPGFTSISMYPKMMEASGLPYRELLSRLIELALEKQARKHGLKTDYQDQL</sequence>
<dbReference type="Gene3D" id="3.30.1490.20">
    <property type="entry name" value="ATP-grasp fold, A domain"/>
    <property type="match status" value="1"/>
</dbReference>
<feature type="active site" evidence="19">
    <location>
        <position position="333"/>
    </location>
</feature>
<keyword evidence="6 18" id="KW-0963">Cytoplasm</keyword>
<evidence type="ECO:0000256" key="16">
    <source>
        <dbReference type="ARBA" id="ARBA00047614"/>
    </source>
</evidence>
<evidence type="ECO:0000256" key="7">
    <source>
        <dbReference type="ARBA" id="ARBA00022598"/>
    </source>
</evidence>
<dbReference type="NCBIfam" id="NF002528">
    <property type="entry name" value="PRK01966.1-4"/>
    <property type="match status" value="1"/>
</dbReference>
<protein>
    <recommendedName>
        <fullName evidence="18">D-alanine--D-alanine ligase</fullName>
        <ecNumber evidence="18">6.3.2.4</ecNumber>
    </recommendedName>
    <alternativeName>
        <fullName evidence="18">D-Ala-D-Ala ligase</fullName>
    </alternativeName>
    <alternativeName>
        <fullName evidence="18">D-alanylalanine synthetase</fullName>
    </alternativeName>
</protein>